<dbReference type="Pfam" id="PF01812">
    <property type="entry name" value="5-FTHF_cyc-lig"/>
    <property type="match status" value="1"/>
</dbReference>
<dbReference type="Proteomes" id="UP000038830">
    <property type="component" value="Unassembled WGS sequence"/>
</dbReference>
<dbReference type="OMA" id="DKWGIPT"/>
<dbReference type="GeneID" id="30987206"/>
<feature type="binding site" evidence="6">
    <location>
        <position position="51"/>
    </location>
    <ligand>
        <name>substrate</name>
    </ligand>
</feature>
<accession>A0A1E4S066</accession>
<dbReference type="EC" id="6.3.3.2" evidence="5 7"/>
<dbReference type="GO" id="GO:0005739">
    <property type="term" value="C:mitochondrion"/>
    <property type="evidence" value="ECO:0007669"/>
    <property type="project" value="TreeGrafter"/>
</dbReference>
<evidence type="ECO:0000256" key="1">
    <source>
        <dbReference type="ARBA" id="ARBA00010638"/>
    </source>
</evidence>
<dbReference type="RefSeq" id="XP_020069928.1">
    <property type="nucleotide sequence ID" value="XM_020212810.1"/>
</dbReference>
<dbReference type="GO" id="GO:0005524">
    <property type="term" value="F:ATP binding"/>
    <property type="evidence" value="ECO:0007669"/>
    <property type="project" value="UniProtKB-KW"/>
</dbReference>
<sequence>MSFDKKAVRTSVSHAVKSLSQGSIESQSANTTSLVLKHPRVHSAKTIGVFMSMDGEIQTLPLIQQLITMGKTVYLPRCSQLEPGEFQRWPKQKSLLRFHKMDSFQDVISLKPQGKFQIREPTSGEDAMESEEGIDMLIMPGVGFSEDCYRTGYGGGFYDDYIKRHVEKFNKRPYLLGIGLEQQFIQEIPLEPHDEQLNNVILNDRIYNADK</sequence>
<feature type="binding site" evidence="6">
    <location>
        <begin position="150"/>
        <end position="158"/>
    </location>
    <ligand>
        <name>ATP</name>
        <dbReference type="ChEBI" id="CHEBI:30616"/>
    </ligand>
</feature>
<gene>
    <name evidence="8" type="primary">FAU1</name>
    <name evidence="8" type="ORF">BN1211_2366</name>
    <name evidence="9" type="ORF">CYBJADRAFT_128957</name>
</gene>
<dbReference type="GO" id="GO:0030272">
    <property type="term" value="F:5-formyltetrahydrofolate cyclo-ligase activity"/>
    <property type="evidence" value="ECO:0007669"/>
    <property type="project" value="UniProtKB-EC"/>
</dbReference>
<feature type="binding site" evidence="6">
    <location>
        <begin position="5"/>
        <end position="9"/>
    </location>
    <ligand>
        <name>ATP</name>
        <dbReference type="ChEBI" id="CHEBI:30616"/>
    </ligand>
</feature>
<keyword evidence="7" id="KW-0479">Metal-binding</keyword>
<comment type="similarity">
    <text evidence="1 7">Belongs to the 5-formyltetrahydrofolate cyclo-ligase family.</text>
</comment>
<evidence type="ECO:0000256" key="3">
    <source>
        <dbReference type="ARBA" id="ARBA00022840"/>
    </source>
</evidence>
<dbReference type="AlphaFoldDB" id="A0A0H5C2R4"/>
<dbReference type="PANTHER" id="PTHR23407">
    <property type="entry name" value="ATPASE INHIBITOR/5-FORMYLTETRAHYDROFOLATE CYCLO-LIGASE"/>
    <property type="match status" value="1"/>
</dbReference>
<evidence type="ECO:0000256" key="6">
    <source>
        <dbReference type="PIRSR" id="PIRSR006806-1"/>
    </source>
</evidence>
<evidence type="ECO:0000256" key="2">
    <source>
        <dbReference type="ARBA" id="ARBA00022741"/>
    </source>
</evidence>
<dbReference type="GO" id="GO:0009396">
    <property type="term" value="P:folic acid-containing compound biosynthetic process"/>
    <property type="evidence" value="ECO:0007669"/>
    <property type="project" value="TreeGrafter"/>
</dbReference>
<evidence type="ECO:0000313" key="10">
    <source>
        <dbReference type="Proteomes" id="UP000038830"/>
    </source>
</evidence>
<evidence type="ECO:0000256" key="5">
    <source>
        <dbReference type="ARBA" id="ARBA00038966"/>
    </source>
</evidence>
<dbReference type="Gene3D" id="3.40.50.10420">
    <property type="entry name" value="NagB/RpiA/CoA transferase-like"/>
    <property type="match status" value="1"/>
</dbReference>
<dbReference type="GO" id="GO:0046872">
    <property type="term" value="F:metal ion binding"/>
    <property type="evidence" value="ECO:0007669"/>
    <property type="project" value="UniProtKB-KW"/>
</dbReference>
<dbReference type="SUPFAM" id="SSF100950">
    <property type="entry name" value="NagB/RpiA/CoA transferase-like"/>
    <property type="match status" value="1"/>
</dbReference>
<dbReference type="STRING" id="983966.A0A0H5C2R4"/>
<dbReference type="NCBIfam" id="TIGR02727">
    <property type="entry name" value="MTHFS_bact"/>
    <property type="match status" value="1"/>
</dbReference>
<dbReference type="PANTHER" id="PTHR23407:SF1">
    <property type="entry name" value="5-FORMYLTETRAHYDROFOLATE CYCLO-LIGASE"/>
    <property type="match status" value="1"/>
</dbReference>
<reference evidence="8" key="1">
    <citation type="submission" date="2014-12" db="EMBL/GenBank/DDBJ databases">
        <authorList>
            <person name="Jaenicke S."/>
        </authorList>
    </citation>
    <scope>NUCLEOTIDE SEQUENCE [LARGE SCALE GENOMIC DNA]</scope>
    <source>
        <strain evidence="8">CBS1600</strain>
    </source>
</reference>
<keyword evidence="11" id="KW-1185">Reference proteome</keyword>
<dbReference type="InterPro" id="IPR002698">
    <property type="entry name" value="FTHF_cligase"/>
</dbReference>
<dbReference type="InterPro" id="IPR024185">
    <property type="entry name" value="FTHF_cligase-like_sf"/>
</dbReference>
<keyword evidence="3 6" id="KW-0067">ATP-binding</keyword>
<comment type="catalytic activity">
    <reaction evidence="4 7">
        <text>(6S)-5-formyl-5,6,7,8-tetrahydrofolate + ATP = (6R)-5,10-methenyltetrahydrofolate + ADP + phosphate</text>
        <dbReference type="Rhea" id="RHEA:10488"/>
        <dbReference type="ChEBI" id="CHEBI:30616"/>
        <dbReference type="ChEBI" id="CHEBI:43474"/>
        <dbReference type="ChEBI" id="CHEBI:57455"/>
        <dbReference type="ChEBI" id="CHEBI:57457"/>
        <dbReference type="ChEBI" id="CHEBI:456216"/>
        <dbReference type="EC" id="6.3.3.2"/>
    </reaction>
</comment>
<dbReference type="PIRSF" id="PIRSF006806">
    <property type="entry name" value="FTHF_cligase"/>
    <property type="match status" value="1"/>
</dbReference>
<feature type="binding site" evidence="6">
    <location>
        <position position="56"/>
    </location>
    <ligand>
        <name>substrate</name>
    </ligand>
</feature>
<dbReference type="GO" id="GO:0035999">
    <property type="term" value="P:tetrahydrofolate interconversion"/>
    <property type="evidence" value="ECO:0007669"/>
    <property type="project" value="TreeGrafter"/>
</dbReference>
<accession>A0A0H5C2R4</accession>
<dbReference type="InterPro" id="IPR037171">
    <property type="entry name" value="NagB/RpiA_transferase-like"/>
</dbReference>
<comment type="cofactor">
    <cofactor evidence="7">
        <name>Mg(2+)</name>
        <dbReference type="ChEBI" id="CHEBI:18420"/>
    </cofactor>
</comment>
<dbReference type="EMBL" id="CDQK01000003">
    <property type="protein sequence ID" value="CEP22096.1"/>
    <property type="molecule type" value="Genomic_DNA"/>
</dbReference>
<keyword evidence="7" id="KW-0460">Magnesium</keyword>
<evidence type="ECO:0000256" key="7">
    <source>
        <dbReference type="RuleBase" id="RU361279"/>
    </source>
</evidence>
<evidence type="ECO:0000313" key="9">
    <source>
        <dbReference type="EMBL" id="ODV72889.1"/>
    </source>
</evidence>
<dbReference type="OrthoDB" id="2015992at2759"/>
<dbReference type="Proteomes" id="UP000094389">
    <property type="component" value="Unassembled WGS sequence"/>
</dbReference>
<protein>
    <recommendedName>
        <fullName evidence="5 7">5-formyltetrahydrofolate cyclo-ligase</fullName>
        <ecNumber evidence="5 7">6.3.3.2</ecNumber>
    </recommendedName>
</protein>
<evidence type="ECO:0000313" key="8">
    <source>
        <dbReference type="EMBL" id="CEP22096.1"/>
    </source>
</evidence>
<dbReference type="EMBL" id="KV453933">
    <property type="protein sequence ID" value="ODV72889.1"/>
    <property type="molecule type" value="Genomic_DNA"/>
</dbReference>
<name>A0A0H5C2R4_CYBJN</name>
<evidence type="ECO:0000256" key="4">
    <source>
        <dbReference type="ARBA" id="ARBA00036539"/>
    </source>
</evidence>
<reference evidence="10" key="2">
    <citation type="journal article" date="2015" name="J. Biotechnol.">
        <title>The structure of the Cyberlindnera jadinii genome and its relation to Candida utilis analyzed by the occurrence of single nucleotide polymorphisms.</title>
        <authorList>
            <person name="Rupp O."/>
            <person name="Brinkrolf K."/>
            <person name="Buerth C."/>
            <person name="Kunigo M."/>
            <person name="Schneider J."/>
            <person name="Jaenicke S."/>
            <person name="Goesmann A."/>
            <person name="Puehler A."/>
            <person name="Jaeger K.-E."/>
            <person name="Ernst J.F."/>
        </authorList>
    </citation>
    <scope>NUCLEOTIDE SEQUENCE [LARGE SCALE GENOMIC DNA]</scope>
    <source>
        <strain evidence="10">ATCC 18201 / CBS 1600 / BCRC 20928 / JCM 3617 / NBRC 0987 / NRRL Y-1542</strain>
    </source>
</reference>
<organism evidence="8 10">
    <name type="scientific">Cyberlindnera jadinii (strain ATCC 18201 / CBS 1600 / BCRC 20928 / JCM 3617 / NBRC 0987 / NRRL Y-1542)</name>
    <name type="common">Torula yeast</name>
    <name type="synonym">Candida utilis</name>
    <dbReference type="NCBI Taxonomy" id="983966"/>
    <lineage>
        <taxon>Eukaryota</taxon>
        <taxon>Fungi</taxon>
        <taxon>Dikarya</taxon>
        <taxon>Ascomycota</taxon>
        <taxon>Saccharomycotina</taxon>
        <taxon>Saccharomycetes</taxon>
        <taxon>Phaffomycetales</taxon>
        <taxon>Phaffomycetaceae</taxon>
        <taxon>Cyberlindnera</taxon>
    </lineage>
</organism>
<keyword evidence="2 6" id="KW-0547">Nucleotide-binding</keyword>
<evidence type="ECO:0000313" key="11">
    <source>
        <dbReference type="Proteomes" id="UP000094389"/>
    </source>
</evidence>
<reference evidence="9 11" key="3">
    <citation type="journal article" date="2016" name="Proc. Natl. Acad. Sci. U.S.A.">
        <title>Comparative genomics of biotechnologically important yeasts.</title>
        <authorList>
            <person name="Riley R."/>
            <person name="Haridas S."/>
            <person name="Wolfe K.H."/>
            <person name="Lopes M.R."/>
            <person name="Hittinger C.T."/>
            <person name="Goeker M."/>
            <person name="Salamov A.A."/>
            <person name="Wisecaver J.H."/>
            <person name="Long T.M."/>
            <person name="Calvey C.H."/>
            <person name="Aerts A.L."/>
            <person name="Barry K.W."/>
            <person name="Choi C."/>
            <person name="Clum A."/>
            <person name="Coughlan A.Y."/>
            <person name="Deshpande S."/>
            <person name="Douglass A.P."/>
            <person name="Hanson S.J."/>
            <person name="Klenk H.-P."/>
            <person name="LaButti K.M."/>
            <person name="Lapidus A."/>
            <person name="Lindquist E.A."/>
            <person name="Lipzen A.M."/>
            <person name="Meier-Kolthoff J.P."/>
            <person name="Ohm R.A."/>
            <person name="Otillar R.P."/>
            <person name="Pangilinan J.L."/>
            <person name="Peng Y."/>
            <person name="Rokas A."/>
            <person name="Rosa C.A."/>
            <person name="Scheuner C."/>
            <person name="Sibirny A.A."/>
            <person name="Slot J.C."/>
            <person name="Stielow J.B."/>
            <person name="Sun H."/>
            <person name="Kurtzman C.P."/>
            <person name="Blackwell M."/>
            <person name="Grigoriev I.V."/>
            <person name="Jeffries T.W."/>
        </authorList>
    </citation>
    <scope>NUCLEOTIDE SEQUENCE [LARGE SCALE GENOMIC DNA]</scope>
    <source>
        <strain evidence="11">ATCC 18201 / CBS 1600 / BCRC 20928 / JCM 3617 / NBRC 0987 / NRRL Y-1542</strain>
        <strain evidence="9">NRRL Y-1542</strain>
    </source>
</reference>
<proteinExistence type="inferred from homology"/>